<dbReference type="InterPro" id="IPR050736">
    <property type="entry name" value="Sensor_HK_Regulatory"/>
</dbReference>
<dbReference type="PANTHER" id="PTHR43711:SF1">
    <property type="entry name" value="HISTIDINE KINASE 1"/>
    <property type="match status" value="1"/>
</dbReference>
<evidence type="ECO:0000256" key="1">
    <source>
        <dbReference type="ARBA" id="ARBA00000085"/>
    </source>
</evidence>
<name>A0A3S0V5U5_9PROT</name>
<keyword evidence="11" id="KW-1185">Reference proteome</keyword>
<dbReference type="InterPro" id="IPR003594">
    <property type="entry name" value="HATPase_dom"/>
</dbReference>
<dbReference type="Gene3D" id="1.10.287.130">
    <property type="match status" value="1"/>
</dbReference>
<dbReference type="InterPro" id="IPR003661">
    <property type="entry name" value="HisK_dim/P_dom"/>
</dbReference>
<keyword evidence="3" id="KW-0597">Phosphoprotein</keyword>
<evidence type="ECO:0000256" key="2">
    <source>
        <dbReference type="ARBA" id="ARBA00012438"/>
    </source>
</evidence>
<protein>
    <recommendedName>
        <fullName evidence="2">histidine kinase</fullName>
        <ecNumber evidence="2">2.7.13.3</ecNumber>
    </recommendedName>
</protein>
<dbReference type="RefSeq" id="WP_126999668.1">
    <property type="nucleotide sequence ID" value="NZ_JBNPXW010000003.1"/>
</dbReference>
<evidence type="ECO:0000256" key="5">
    <source>
        <dbReference type="ARBA" id="ARBA00022777"/>
    </source>
</evidence>
<dbReference type="PANTHER" id="PTHR43711">
    <property type="entry name" value="TWO-COMPONENT HISTIDINE KINASE"/>
    <property type="match status" value="1"/>
</dbReference>
<dbReference type="PRINTS" id="PR00344">
    <property type="entry name" value="BCTRLSENSOR"/>
</dbReference>
<dbReference type="Pfam" id="PF02518">
    <property type="entry name" value="HATPase_c"/>
    <property type="match status" value="1"/>
</dbReference>
<organism evidence="10 11">
    <name type="scientific">Azospirillum doebereinerae</name>
    <dbReference type="NCBI Taxonomy" id="92933"/>
    <lineage>
        <taxon>Bacteria</taxon>
        <taxon>Pseudomonadati</taxon>
        <taxon>Pseudomonadota</taxon>
        <taxon>Alphaproteobacteria</taxon>
        <taxon>Rhodospirillales</taxon>
        <taxon>Azospirillaceae</taxon>
        <taxon>Azospirillum</taxon>
    </lineage>
</organism>
<proteinExistence type="predicted"/>
<keyword evidence="4" id="KW-0808">Transferase</keyword>
<comment type="catalytic activity">
    <reaction evidence="1">
        <text>ATP + protein L-histidine = ADP + protein N-phospho-L-histidine.</text>
        <dbReference type="EC" id="2.7.13.3"/>
    </reaction>
</comment>
<dbReference type="SMART" id="SM00387">
    <property type="entry name" value="HATPase_c"/>
    <property type="match status" value="1"/>
</dbReference>
<dbReference type="OrthoDB" id="9806130at2"/>
<dbReference type="SMART" id="SM00388">
    <property type="entry name" value="HisKA"/>
    <property type="match status" value="1"/>
</dbReference>
<dbReference type="CDD" id="cd00075">
    <property type="entry name" value="HATPase"/>
    <property type="match status" value="1"/>
</dbReference>
<dbReference type="CDD" id="cd00082">
    <property type="entry name" value="HisKA"/>
    <property type="match status" value="1"/>
</dbReference>
<dbReference type="Proteomes" id="UP000280346">
    <property type="component" value="Unassembled WGS sequence"/>
</dbReference>
<evidence type="ECO:0000259" key="9">
    <source>
        <dbReference type="PROSITE" id="PS50109"/>
    </source>
</evidence>
<dbReference type="Gene3D" id="3.30.565.10">
    <property type="entry name" value="Histidine kinase-like ATPase, C-terminal domain"/>
    <property type="match status" value="1"/>
</dbReference>
<dbReference type="InterPro" id="IPR004358">
    <property type="entry name" value="Sig_transdc_His_kin-like_C"/>
</dbReference>
<feature type="region of interest" description="Disordered" evidence="7">
    <location>
        <begin position="627"/>
        <end position="646"/>
    </location>
</feature>
<comment type="caution">
    <text evidence="10">The sequence shown here is derived from an EMBL/GenBank/DDBJ whole genome shotgun (WGS) entry which is preliminary data.</text>
</comment>
<accession>A0A3S0V5U5</accession>
<sequence length="646" mass="69520">MAVAGAALILVLVTLLGAARPVVAVESGGILFVSSFSPTVRWTEAMLAAVNEELAARDRPINLYVEFLDRSRLPATPDSAEWVAFLASKYRDVRPGVIIADGAPAIELMAAFGPGLFGGVPMVGVFPRFEDLGEAGKAAIVPVTTGPHIDRTVDMALDQWPDARRLVIVSDNGGPSHHLARIIRAAVAARTDRRIAVEHLSDYRIEDLENTLAALPRDSVVLYTHLSVDALGRHFRPEEVAGRLARVSAAPFYVLFDSDIGSGAVGGFVNNSRVAGRVAIRAALALADGTWRPPAPGETHYSSGAVVDWRQLRRWGIREQTLPPDTEIRFRQPSLLEEYLLEALAALGFIGVLSAALLLISVLYVQRGRLARALRDANTRLEERVTARTRDIERALMGEQAARLRLRTFLDMATHEFKTPLAVIDSSAQMLERLVDAEQAGVGSRLSLIRRSVRRVVDLVETCLAGERVDEEIPLKPVTFAPAALVGTVVERQRGHGAIILVGDTAALPPTAIADPDLLAIALDALLDNARRYGTAKGGAIEVAAWWNGNALVLSVADRGPGVPEDESLRIFEKYYRGMDNRSTPGTGIGLNLVKTIAELHGGTVAYAPRDGGGSVFTLTVPLDRDREPAAEPDAGMTEQSSAPVH</sequence>
<dbReference type="EMBL" id="RZIJ01000012">
    <property type="protein sequence ID" value="RUQ69303.1"/>
    <property type="molecule type" value="Genomic_DNA"/>
</dbReference>
<dbReference type="InterPro" id="IPR036890">
    <property type="entry name" value="HATPase_C_sf"/>
</dbReference>
<evidence type="ECO:0000313" key="10">
    <source>
        <dbReference type="EMBL" id="RUQ69303.1"/>
    </source>
</evidence>
<evidence type="ECO:0000313" key="11">
    <source>
        <dbReference type="Proteomes" id="UP000280346"/>
    </source>
</evidence>
<evidence type="ECO:0000256" key="4">
    <source>
        <dbReference type="ARBA" id="ARBA00022679"/>
    </source>
</evidence>
<keyword evidence="5 10" id="KW-0418">Kinase</keyword>
<evidence type="ECO:0000256" key="3">
    <source>
        <dbReference type="ARBA" id="ARBA00022553"/>
    </source>
</evidence>
<evidence type="ECO:0000256" key="7">
    <source>
        <dbReference type="SAM" id="MobiDB-lite"/>
    </source>
</evidence>
<dbReference type="PROSITE" id="PS50109">
    <property type="entry name" value="HIS_KIN"/>
    <property type="match status" value="1"/>
</dbReference>
<dbReference type="GO" id="GO:0000155">
    <property type="term" value="F:phosphorelay sensor kinase activity"/>
    <property type="evidence" value="ECO:0007669"/>
    <property type="project" value="InterPro"/>
</dbReference>
<reference evidence="10 11" key="1">
    <citation type="submission" date="2018-12" db="EMBL/GenBank/DDBJ databases">
        <authorList>
            <person name="Yang Y."/>
        </authorList>
    </citation>
    <scope>NUCLEOTIDE SEQUENCE [LARGE SCALE GENOMIC DNA]</scope>
    <source>
        <strain evidence="10 11">GSF71</strain>
    </source>
</reference>
<gene>
    <name evidence="10" type="ORF">EJ913_16165</name>
</gene>
<dbReference type="AlphaFoldDB" id="A0A3S0V5U5"/>
<dbReference type="Pfam" id="PF00512">
    <property type="entry name" value="HisKA"/>
    <property type="match status" value="1"/>
</dbReference>
<feature type="domain" description="Histidine kinase" evidence="9">
    <location>
        <begin position="412"/>
        <end position="625"/>
    </location>
</feature>
<keyword evidence="6" id="KW-0902">Two-component regulatory system</keyword>
<dbReference type="SUPFAM" id="SSF55874">
    <property type="entry name" value="ATPase domain of HSP90 chaperone/DNA topoisomerase II/histidine kinase"/>
    <property type="match status" value="1"/>
</dbReference>
<dbReference type="EC" id="2.7.13.3" evidence="2"/>
<keyword evidence="8" id="KW-0812">Transmembrane</keyword>
<evidence type="ECO:0000256" key="8">
    <source>
        <dbReference type="SAM" id="Phobius"/>
    </source>
</evidence>
<keyword evidence="8" id="KW-1133">Transmembrane helix</keyword>
<dbReference type="InterPro" id="IPR036097">
    <property type="entry name" value="HisK_dim/P_sf"/>
</dbReference>
<evidence type="ECO:0000256" key="6">
    <source>
        <dbReference type="ARBA" id="ARBA00023012"/>
    </source>
</evidence>
<dbReference type="SUPFAM" id="SSF47384">
    <property type="entry name" value="Homodimeric domain of signal transducing histidine kinase"/>
    <property type="match status" value="1"/>
</dbReference>
<keyword evidence="8" id="KW-0472">Membrane</keyword>
<feature type="transmembrane region" description="Helical" evidence="8">
    <location>
        <begin position="339"/>
        <end position="365"/>
    </location>
</feature>
<dbReference type="InterPro" id="IPR005467">
    <property type="entry name" value="His_kinase_dom"/>
</dbReference>